<reference evidence="10 11" key="1">
    <citation type="submission" date="2019-09" db="EMBL/GenBank/DDBJ databases">
        <title>Draft genome of the ectomycorrhizal ascomycete Sphaerosporella brunnea.</title>
        <authorList>
            <consortium name="DOE Joint Genome Institute"/>
            <person name="Benucci G.M."/>
            <person name="Marozzi G."/>
            <person name="Antonielli L."/>
            <person name="Sanchez S."/>
            <person name="Marco P."/>
            <person name="Wang X."/>
            <person name="Falini L.B."/>
            <person name="Barry K."/>
            <person name="Haridas S."/>
            <person name="Lipzen A."/>
            <person name="Labutti K."/>
            <person name="Grigoriev I.V."/>
            <person name="Murat C."/>
            <person name="Martin F."/>
            <person name="Albertini E."/>
            <person name="Donnini D."/>
            <person name="Bonito G."/>
        </authorList>
    </citation>
    <scope>NUCLEOTIDE SEQUENCE [LARGE SCALE GENOMIC DNA]</scope>
    <source>
        <strain evidence="10 11">Sb_GMNB300</strain>
    </source>
</reference>
<gene>
    <name evidence="10" type="ORF">FN846DRAFT_1030451</name>
</gene>
<evidence type="ECO:0000256" key="5">
    <source>
        <dbReference type="ARBA" id="ARBA00023125"/>
    </source>
</evidence>
<comment type="caution">
    <text evidence="10">The sequence shown here is derived from an EMBL/GenBank/DDBJ whole genome shotgun (WGS) entry which is preliminary data.</text>
</comment>
<feature type="region of interest" description="Disordered" evidence="8">
    <location>
        <begin position="149"/>
        <end position="169"/>
    </location>
</feature>
<dbReference type="InterPro" id="IPR001138">
    <property type="entry name" value="Zn2Cys6_DnaBD"/>
</dbReference>
<evidence type="ECO:0000313" key="11">
    <source>
        <dbReference type="Proteomes" id="UP000326924"/>
    </source>
</evidence>
<dbReference type="GO" id="GO:0008270">
    <property type="term" value="F:zinc ion binding"/>
    <property type="evidence" value="ECO:0007669"/>
    <property type="project" value="InterPro"/>
</dbReference>
<dbReference type="PANTHER" id="PTHR31313">
    <property type="entry name" value="TY1 ENHANCER ACTIVATOR"/>
    <property type="match status" value="1"/>
</dbReference>
<sequence length="785" mass="87587">MEAPLPSSTAASTPSPPPPPSGAVRPRHKLTGAASRPTKRRCVSSACIACRRRKSKCDGNTPSCAACASVYHTECVYDLNSDHRRKGVYKKDIDNLKTQNGTLQTLIEAILNYPEDKVFDLVREIRSCDSLEELAERIAEEQKQIAEGIATGSDKPADGDSPASQSSIWAGEDGYGMPASLEAELSGKLGALRLEEGQVRFIGATSNLMLLPATQYSGDEDLGRAFRTQRQDMPVLSWTNVTQDKDLILHLITLYFTYHYPFFTTLSKDLFYKEFFRGRQASDPRRIDYCTPILVNIMLALGCHFTTWPGARANPEDPATAGDHFFKEAKRLILENDEHENPCLTTVQALALMSVREAGCGREAKGWVYSGMSFRMAMDLGLHLDPAGLKETDSMSDEEIDARRITFWGCFLFDKCWSNYMGRMPQLPSAMVTVPKPDVFPSEDSDNWVPYTDDGIVDSAQPSRIRAISLQISQLCEISNDILLSFYNPTPHSSSPVAKSLTKSTLTADFKKLGDLFSRLEEWRKKLPPELEPRGGSLPSALLMHMFHQTLYIHLFRPFLKFSKTTPLSHLDPRKACLHAATNISKYLRFYKHRYKLKQICNVAGYFLHTACTIHLLNLPQKTAARDIVQGLQGLEEMGECWPVARRSLVIIDILVRRWQLEIPGEAATILARSRLDAKRWGLQDKGRCRSHSPRSERSDIFFQQQAQVGAGGWQGVQGEQWLLRDQGELGMELQGLGEMGWEGEVPVPVWGEGVWGEWPPPPTPRDEGGVAAGMQWGKGGETGG</sequence>
<evidence type="ECO:0000256" key="3">
    <source>
        <dbReference type="ARBA" id="ARBA00022833"/>
    </source>
</evidence>
<dbReference type="OrthoDB" id="2162761at2759"/>
<feature type="compositionally biased region" description="Low complexity" evidence="8">
    <location>
        <begin position="1"/>
        <end position="13"/>
    </location>
</feature>
<proteinExistence type="predicted"/>
<evidence type="ECO:0000256" key="8">
    <source>
        <dbReference type="SAM" id="MobiDB-lite"/>
    </source>
</evidence>
<dbReference type="AlphaFoldDB" id="A0A5J5ECL7"/>
<keyword evidence="4" id="KW-0805">Transcription regulation</keyword>
<evidence type="ECO:0000256" key="1">
    <source>
        <dbReference type="ARBA" id="ARBA00004123"/>
    </source>
</evidence>
<dbReference type="SUPFAM" id="SSF57701">
    <property type="entry name" value="Zn2/Cys6 DNA-binding domain"/>
    <property type="match status" value="1"/>
</dbReference>
<evidence type="ECO:0000256" key="7">
    <source>
        <dbReference type="ARBA" id="ARBA00023242"/>
    </source>
</evidence>
<evidence type="ECO:0000256" key="2">
    <source>
        <dbReference type="ARBA" id="ARBA00022723"/>
    </source>
</evidence>
<keyword evidence="6" id="KW-0804">Transcription</keyword>
<keyword evidence="2" id="KW-0479">Metal-binding</keyword>
<dbReference type="GO" id="GO:0003677">
    <property type="term" value="F:DNA binding"/>
    <property type="evidence" value="ECO:0007669"/>
    <property type="project" value="UniProtKB-KW"/>
</dbReference>
<dbReference type="InterPro" id="IPR007219">
    <property type="entry name" value="XnlR_reg_dom"/>
</dbReference>
<organism evidence="10 11">
    <name type="scientific">Sphaerosporella brunnea</name>
    <dbReference type="NCBI Taxonomy" id="1250544"/>
    <lineage>
        <taxon>Eukaryota</taxon>
        <taxon>Fungi</taxon>
        <taxon>Dikarya</taxon>
        <taxon>Ascomycota</taxon>
        <taxon>Pezizomycotina</taxon>
        <taxon>Pezizomycetes</taxon>
        <taxon>Pezizales</taxon>
        <taxon>Pyronemataceae</taxon>
        <taxon>Sphaerosporella</taxon>
    </lineage>
</organism>
<evidence type="ECO:0000256" key="4">
    <source>
        <dbReference type="ARBA" id="ARBA00023015"/>
    </source>
</evidence>
<dbReference type="EMBL" id="VXIS01000543">
    <property type="protein sequence ID" value="KAA8892931.1"/>
    <property type="molecule type" value="Genomic_DNA"/>
</dbReference>
<dbReference type="GO" id="GO:0006351">
    <property type="term" value="P:DNA-templated transcription"/>
    <property type="evidence" value="ECO:0007669"/>
    <property type="project" value="InterPro"/>
</dbReference>
<dbReference type="InterPro" id="IPR036864">
    <property type="entry name" value="Zn2-C6_fun-type_DNA-bd_sf"/>
</dbReference>
<dbReference type="Pfam" id="PF00172">
    <property type="entry name" value="Zn_clus"/>
    <property type="match status" value="1"/>
</dbReference>
<dbReference type="PROSITE" id="PS50048">
    <property type="entry name" value="ZN2_CY6_FUNGAL_2"/>
    <property type="match status" value="1"/>
</dbReference>
<keyword evidence="11" id="KW-1185">Reference proteome</keyword>
<dbReference type="InterPro" id="IPR051615">
    <property type="entry name" value="Transcr_Regulatory_Elem"/>
</dbReference>
<evidence type="ECO:0000259" key="9">
    <source>
        <dbReference type="PROSITE" id="PS50048"/>
    </source>
</evidence>
<dbReference type="SMART" id="SM00066">
    <property type="entry name" value="GAL4"/>
    <property type="match status" value="1"/>
</dbReference>
<dbReference type="GO" id="GO:0000981">
    <property type="term" value="F:DNA-binding transcription factor activity, RNA polymerase II-specific"/>
    <property type="evidence" value="ECO:0007669"/>
    <property type="project" value="InterPro"/>
</dbReference>
<feature type="region of interest" description="Disordered" evidence="8">
    <location>
        <begin position="761"/>
        <end position="785"/>
    </location>
</feature>
<dbReference type="InParanoid" id="A0A5J5ECL7"/>
<evidence type="ECO:0000313" key="10">
    <source>
        <dbReference type="EMBL" id="KAA8892931.1"/>
    </source>
</evidence>
<comment type="subcellular location">
    <subcellularLocation>
        <location evidence="1">Nucleus</location>
    </subcellularLocation>
</comment>
<dbReference type="CDD" id="cd12148">
    <property type="entry name" value="fungal_TF_MHR"/>
    <property type="match status" value="1"/>
</dbReference>
<evidence type="ECO:0000256" key="6">
    <source>
        <dbReference type="ARBA" id="ARBA00023163"/>
    </source>
</evidence>
<dbReference type="Gene3D" id="4.10.240.10">
    <property type="entry name" value="Zn(2)-C6 fungal-type DNA-binding domain"/>
    <property type="match status" value="1"/>
</dbReference>
<dbReference type="Proteomes" id="UP000326924">
    <property type="component" value="Unassembled WGS sequence"/>
</dbReference>
<keyword evidence="7" id="KW-0539">Nucleus</keyword>
<keyword evidence="5" id="KW-0238">DNA-binding</keyword>
<protein>
    <submittedName>
        <fullName evidence="10">Fungal-specific transcription factor domain-containing protein</fullName>
    </submittedName>
</protein>
<dbReference type="PROSITE" id="PS00463">
    <property type="entry name" value="ZN2_CY6_FUNGAL_1"/>
    <property type="match status" value="1"/>
</dbReference>
<feature type="region of interest" description="Disordered" evidence="8">
    <location>
        <begin position="1"/>
        <end position="37"/>
    </location>
</feature>
<dbReference type="CDD" id="cd00067">
    <property type="entry name" value="GAL4"/>
    <property type="match status" value="1"/>
</dbReference>
<feature type="domain" description="Zn(2)-C6 fungal-type" evidence="9">
    <location>
        <begin position="46"/>
        <end position="77"/>
    </location>
</feature>
<name>A0A5J5ECL7_9PEZI</name>
<dbReference type="Pfam" id="PF04082">
    <property type="entry name" value="Fungal_trans"/>
    <property type="match status" value="1"/>
</dbReference>
<keyword evidence="3" id="KW-0862">Zinc</keyword>
<dbReference type="SMART" id="SM00906">
    <property type="entry name" value="Fungal_trans"/>
    <property type="match status" value="1"/>
</dbReference>
<accession>A0A5J5ECL7</accession>
<dbReference type="GO" id="GO:0005634">
    <property type="term" value="C:nucleus"/>
    <property type="evidence" value="ECO:0007669"/>
    <property type="project" value="UniProtKB-SubCell"/>
</dbReference>
<dbReference type="PANTHER" id="PTHR31313:SF81">
    <property type="entry name" value="TY1 ENHANCER ACTIVATOR"/>
    <property type="match status" value="1"/>
</dbReference>